<keyword evidence="2" id="KW-1185">Reference proteome</keyword>
<dbReference type="Proteomes" id="UP000032946">
    <property type="component" value="Chromosome"/>
</dbReference>
<name>A0A9P1NZK3_9CYAN</name>
<protein>
    <submittedName>
        <fullName evidence="1">Uncharacterized protein</fullName>
    </submittedName>
</protein>
<gene>
    <name evidence="1" type="ORF">ARTHRO_40284</name>
</gene>
<evidence type="ECO:0000313" key="1">
    <source>
        <dbReference type="EMBL" id="CDM95878.1"/>
    </source>
</evidence>
<proteinExistence type="predicted"/>
<dbReference type="AlphaFoldDB" id="A0A9P1NZK3"/>
<sequence length="50" mass="5799">MRGDLELTAKLRQTVILIGKINLFWSSIPYYGNTWFFYMINFRNGGSAHG</sequence>
<reference evidence="1 2" key="1">
    <citation type="submission" date="2014-02" db="EMBL/GenBank/DDBJ databases">
        <authorList>
            <person name="Genoscope - CEA"/>
        </authorList>
    </citation>
    <scope>NUCLEOTIDE SEQUENCE [LARGE SCALE GENOMIC DNA]</scope>
    <source>
        <strain evidence="1 2">PCC 8005</strain>
    </source>
</reference>
<dbReference type="EMBL" id="FO818640">
    <property type="protein sequence ID" value="CDM95878.1"/>
    <property type="molecule type" value="Genomic_DNA"/>
</dbReference>
<accession>A0A9P1NZK3</accession>
<evidence type="ECO:0000313" key="2">
    <source>
        <dbReference type="Proteomes" id="UP000032946"/>
    </source>
</evidence>
<organism evidence="1 2">
    <name type="scientific">Limnospira indica PCC 8005</name>
    <dbReference type="NCBI Taxonomy" id="376219"/>
    <lineage>
        <taxon>Bacteria</taxon>
        <taxon>Bacillati</taxon>
        <taxon>Cyanobacteriota</taxon>
        <taxon>Cyanophyceae</taxon>
        <taxon>Oscillatoriophycideae</taxon>
        <taxon>Oscillatoriales</taxon>
        <taxon>Sirenicapillariaceae</taxon>
        <taxon>Limnospira</taxon>
    </lineage>
</organism>